<dbReference type="Proteomes" id="UP000887013">
    <property type="component" value="Unassembled WGS sequence"/>
</dbReference>
<proteinExistence type="predicted"/>
<dbReference type="AlphaFoldDB" id="A0A8X6PHB7"/>
<comment type="caution">
    <text evidence="1">The sequence shown here is derived from an EMBL/GenBank/DDBJ whole genome shotgun (WGS) entry which is preliminary data.</text>
</comment>
<organism evidence="1 2">
    <name type="scientific">Nephila pilipes</name>
    <name type="common">Giant wood spider</name>
    <name type="synonym">Nephila maculata</name>
    <dbReference type="NCBI Taxonomy" id="299642"/>
    <lineage>
        <taxon>Eukaryota</taxon>
        <taxon>Metazoa</taxon>
        <taxon>Ecdysozoa</taxon>
        <taxon>Arthropoda</taxon>
        <taxon>Chelicerata</taxon>
        <taxon>Arachnida</taxon>
        <taxon>Araneae</taxon>
        <taxon>Araneomorphae</taxon>
        <taxon>Entelegynae</taxon>
        <taxon>Araneoidea</taxon>
        <taxon>Nephilidae</taxon>
        <taxon>Nephila</taxon>
    </lineage>
</organism>
<accession>A0A8X6PHB7</accession>
<sequence length="348" mass="41655">MHINFYRNKKESQAKRSKKTSFYCKFHNFHVRGSSHVINTNSKHVRAQINSRRRIKAREKSVERKLPVRTFDDETRLTASELLQVLKNKEVRWFKNGTSVPEEHSSYLSGKFNPHKAKKIFSNPAQKEAEKYFVEIVNDKFYSLKTSQAPDVLSIREDAIKKVFEKFQNHPEIKAIMVYVKNLWITYDEHLYSVRGMKEKVDRHIDFIIKNTNQEREEKLLTAGATPEEVYQIFRTVQGYNLYQIGILARRGGPSLEIHIRKELQRRLKLLFNRFKDRMIKMGVTTGKDFFLIARRHFSFLFNKKYVRNRRKIICKVRRMFSYIMENPFEVMEEYDLLMARTPFRPPD</sequence>
<gene>
    <name evidence="1" type="primary">AVEN_275694_1</name>
    <name evidence="1" type="ORF">NPIL_297521</name>
</gene>
<dbReference type="OrthoDB" id="6427768at2759"/>
<keyword evidence="2" id="KW-1185">Reference proteome</keyword>
<reference evidence="1" key="1">
    <citation type="submission" date="2020-08" db="EMBL/GenBank/DDBJ databases">
        <title>Multicomponent nature underlies the extraordinary mechanical properties of spider dragline silk.</title>
        <authorList>
            <person name="Kono N."/>
            <person name="Nakamura H."/>
            <person name="Mori M."/>
            <person name="Yoshida Y."/>
            <person name="Ohtoshi R."/>
            <person name="Malay A.D."/>
            <person name="Moran D.A.P."/>
            <person name="Tomita M."/>
            <person name="Numata K."/>
            <person name="Arakawa K."/>
        </authorList>
    </citation>
    <scope>NUCLEOTIDE SEQUENCE</scope>
</reference>
<protein>
    <submittedName>
        <fullName evidence="1">Uncharacterized protein</fullName>
    </submittedName>
</protein>
<evidence type="ECO:0000313" key="1">
    <source>
        <dbReference type="EMBL" id="GFT71143.1"/>
    </source>
</evidence>
<name>A0A8X6PHB7_NEPPI</name>
<dbReference type="EMBL" id="BMAW01021034">
    <property type="protein sequence ID" value="GFT71143.1"/>
    <property type="molecule type" value="Genomic_DNA"/>
</dbReference>
<evidence type="ECO:0000313" key="2">
    <source>
        <dbReference type="Proteomes" id="UP000887013"/>
    </source>
</evidence>